<evidence type="ECO:0000256" key="5">
    <source>
        <dbReference type="ARBA" id="ARBA00023136"/>
    </source>
</evidence>
<dbReference type="Pfam" id="PF01184">
    <property type="entry name" value="Gpr1_Fun34_YaaH"/>
    <property type="match status" value="1"/>
</dbReference>
<comment type="subcellular location">
    <subcellularLocation>
        <location evidence="1">Membrane</location>
        <topology evidence="1">Multi-pass membrane protein</topology>
    </subcellularLocation>
</comment>
<reference evidence="7 8" key="1">
    <citation type="journal article" date="2019" name="Sci. Rep.">
        <title>Comparative genomics of chytrid fungi reveal insights into the obligate biotrophic and pathogenic lifestyle of Synchytrium endobioticum.</title>
        <authorList>
            <person name="van de Vossenberg B.T.L.H."/>
            <person name="Warris S."/>
            <person name="Nguyen H.D.T."/>
            <person name="van Gent-Pelzer M.P.E."/>
            <person name="Joly D.L."/>
            <person name="van de Geest H.C."/>
            <person name="Bonants P.J.M."/>
            <person name="Smith D.S."/>
            <person name="Levesque C.A."/>
            <person name="van der Lee T.A.J."/>
        </authorList>
    </citation>
    <scope>NUCLEOTIDE SEQUENCE [LARGE SCALE GENOMIC DNA]</scope>
    <source>
        <strain evidence="7 8">CBS 809.83</strain>
    </source>
</reference>
<feature type="transmembrane region" description="Helical" evidence="6">
    <location>
        <begin position="151"/>
        <end position="168"/>
    </location>
</feature>
<feature type="transmembrane region" description="Helical" evidence="6">
    <location>
        <begin position="208"/>
        <end position="226"/>
    </location>
</feature>
<name>A0A507DYV5_9FUNG</name>
<evidence type="ECO:0000256" key="6">
    <source>
        <dbReference type="SAM" id="Phobius"/>
    </source>
</evidence>
<dbReference type="EMBL" id="QEAQ01000077">
    <property type="protein sequence ID" value="TPX56377.1"/>
    <property type="molecule type" value="Genomic_DNA"/>
</dbReference>
<dbReference type="GO" id="GO:0005886">
    <property type="term" value="C:plasma membrane"/>
    <property type="evidence" value="ECO:0007669"/>
    <property type="project" value="TreeGrafter"/>
</dbReference>
<dbReference type="GO" id="GO:0015123">
    <property type="term" value="F:acetate transmembrane transporter activity"/>
    <property type="evidence" value="ECO:0007669"/>
    <property type="project" value="TreeGrafter"/>
</dbReference>
<dbReference type="PANTHER" id="PTHR31123">
    <property type="entry name" value="ACCUMULATION OF DYADS PROTEIN 2-RELATED"/>
    <property type="match status" value="1"/>
</dbReference>
<dbReference type="Proteomes" id="UP000318582">
    <property type="component" value="Unassembled WGS sequence"/>
</dbReference>
<keyword evidence="8" id="KW-1185">Reference proteome</keyword>
<protein>
    <submittedName>
        <fullName evidence="7">Uncharacterized protein</fullName>
    </submittedName>
</protein>
<evidence type="ECO:0000313" key="8">
    <source>
        <dbReference type="Proteomes" id="UP000318582"/>
    </source>
</evidence>
<evidence type="ECO:0000256" key="3">
    <source>
        <dbReference type="ARBA" id="ARBA00022692"/>
    </source>
</evidence>
<feature type="transmembrane region" description="Helical" evidence="6">
    <location>
        <begin position="57"/>
        <end position="79"/>
    </location>
</feature>
<comment type="similarity">
    <text evidence="2">Belongs to the acetate uptake transporter (AceTr) (TC 2.A.96) family.</text>
</comment>
<keyword evidence="5 6" id="KW-0472">Membrane</keyword>
<proteinExistence type="inferred from homology"/>
<dbReference type="InterPro" id="IPR000791">
    <property type="entry name" value="Gpr1/Fun34/SatP-like"/>
</dbReference>
<dbReference type="PANTHER" id="PTHR31123:SF1">
    <property type="entry name" value="ACCUMULATION OF DYADS PROTEIN 2-RELATED"/>
    <property type="match status" value="1"/>
</dbReference>
<feature type="transmembrane region" description="Helical" evidence="6">
    <location>
        <begin position="85"/>
        <end position="107"/>
    </location>
</feature>
<dbReference type="InterPro" id="IPR051633">
    <property type="entry name" value="AceTr"/>
</dbReference>
<keyword evidence="3 6" id="KW-0812">Transmembrane</keyword>
<sequence>MPYDQTAVPPATLQHSNQPHQIMSTNTLDHTGQPAYDLPGKATAPRIFLKPIAPPSALGLAAYASSTFVTATWLAAWYGNETTPYVLWPFILTFGGFGQFAAGMWAFNARDTLGSVFHTMWGSFWIAISLFLAVTSTGNNIPVDRYAYNDAWAIWMVPLAAITFILTAAAVFRDLVWAATLFTLASGSLLGVLGWFIHEPAVIKLTGYFWLVSSILAAYRVALYVMHEAAPDRDLLPRFENSRHRTHIAKGYHLGYNEPGVVAAY</sequence>
<evidence type="ECO:0000256" key="1">
    <source>
        <dbReference type="ARBA" id="ARBA00004141"/>
    </source>
</evidence>
<dbReference type="OrthoDB" id="3648309at2759"/>
<evidence type="ECO:0000313" key="7">
    <source>
        <dbReference type="EMBL" id="TPX56377.1"/>
    </source>
</evidence>
<accession>A0A507DYV5</accession>
<evidence type="ECO:0000256" key="4">
    <source>
        <dbReference type="ARBA" id="ARBA00022989"/>
    </source>
</evidence>
<gene>
    <name evidence="7" type="ORF">PhCBS80983_g04588</name>
</gene>
<comment type="caution">
    <text evidence="7">The sequence shown here is derived from an EMBL/GenBank/DDBJ whole genome shotgun (WGS) entry which is preliminary data.</text>
</comment>
<dbReference type="AlphaFoldDB" id="A0A507DYV5"/>
<feature type="transmembrane region" description="Helical" evidence="6">
    <location>
        <begin position="119"/>
        <end position="139"/>
    </location>
</feature>
<feature type="transmembrane region" description="Helical" evidence="6">
    <location>
        <begin position="175"/>
        <end position="196"/>
    </location>
</feature>
<organism evidence="7 8">
    <name type="scientific">Powellomyces hirtus</name>
    <dbReference type="NCBI Taxonomy" id="109895"/>
    <lineage>
        <taxon>Eukaryota</taxon>
        <taxon>Fungi</taxon>
        <taxon>Fungi incertae sedis</taxon>
        <taxon>Chytridiomycota</taxon>
        <taxon>Chytridiomycota incertae sedis</taxon>
        <taxon>Chytridiomycetes</taxon>
        <taxon>Spizellomycetales</taxon>
        <taxon>Powellomycetaceae</taxon>
        <taxon>Powellomyces</taxon>
    </lineage>
</organism>
<evidence type="ECO:0000256" key="2">
    <source>
        <dbReference type="ARBA" id="ARBA00005587"/>
    </source>
</evidence>
<keyword evidence="4 6" id="KW-1133">Transmembrane helix</keyword>